<dbReference type="Pfam" id="PF12844">
    <property type="entry name" value="HTH_19"/>
    <property type="match status" value="1"/>
</dbReference>
<reference evidence="2" key="1">
    <citation type="submission" date="2020-10" db="EMBL/GenBank/DDBJ databases">
        <title>Taxonomic study of unclassified bacteria belonging to the class Ktedonobacteria.</title>
        <authorList>
            <person name="Yabe S."/>
            <person name="Wang C.M."/>
            <person name="Zheng Y."/>
            <person name="Sakai Y."/>
            <person name="Cavaletti L."/>
            <person name="Monciardini P."/>
            <person name="Donadio S."/>
        </authorList>
    </citation>
    <scope>NUCLEOTIDE SEQUENCE</scope>
    <source>
        <strain evidence="2">SOSP1-1</strain>
    </source>
</reference>
<dbReference type="CDD" id="cd00093">
    <property type="entry name" value="HTH_XRE"/>
    <property type="match status" value="1"/>
</dbReference>
<dbReference type="PROSITE" id="PS50943">
    <property type="entry name" value="HTH_CROC1"/>
    <property type="match status" value="1"/>
</dbReference>
<dbReference type="GO" id="GO:0003677">
    <property type="term" value="F:DNA binding"/>
    <property type="evidence" value="ECO:0007669"/>
    <property type="project" value="InterPro"/>
</dbReference>
<evidence type="ECO:0000313" key="3">
    <source>
        <dbReference type="Proteomes" id="UP000612362"/>
    </source>
</evidence>
<accession>A0A8J3IBC2</accession>
<dbReference type="Gene3D" id="1.10.260.40">
    <property type="entry name" value="lambda repressor-like DNA-binding domains"/>
    <property type="match status" value="1"/>
</dbReference>
<dbReference type="InterPro" id="IPR010982">
    <property type="entry name" value="Lambda_DNA-bd_dom_sf"/>
</dbReference>
<sequence>MRSHEYFPREYCLIGGLTKKSTQITLLLMEFGVLLRSLRRKKGIGIKRLAPDLGVSYTYLSKLESNKVRPSKELVERIAHYFSYDQNRLLLAAEKVPNDILEILREHPEEALEVLRERFRQPQH</sequence>
<proteinExistence type="predicted"/>
<comment type="caution">
    <text evidence="2">The sequence shown here is derived from an EMBL/GenBank/DDBJ whole genome shotgun (WGS) entry which is preliminary data.</text>
</comment>
<dbReference type="SMART" id="SM00530">
    <property type="entry name" value="HTH_XRE"/>
    <property type="match status" value="1"/>
</dbReference>
<dbReference type="AlphaFoldDB" id="A0A8J3IBC2"/>
<organism evidence="2 3">
    <name type="scientific">Ktedonospora formicarum</name>
    <dbReference type="NCBI Taxonomy" id="2778364"/>
    <lineage>
        <taxon>Bacteria</taxon>
        <taxon>Bacillati</taxon>
        <taxon>Chloroflexota</taxon>
        <taxon>Ktedonobacteria</taxon>
        <taxon>Ktedonobacterales</taxon>
        <taxon>Ktedonobacteraceae</taxon>
        <taxon>Ktedonospora</taxon>
    </lineage>
</organism>
<protein>
    <recommendedName>
        <fullName evidence="1">HTH cro/C1-type domain-containing protein</fullName>
    </recommendedName>
</protein>
<keyword evidence="3" id="KW-1185">Reference proteome</keyword>
<feature type="domain" description="HTH cro/C1-type" evidence="1">
    <location>
        <begin position="35"/>
        <end position="89"/>
    </location>
</feature>
<dbReference type="Proteomes" id="UP000612362">
    <property type="component" value="Unassembled WGS sequence"/>
</dbReference>
<gene>
    <name evidence="2" type="ORF">KSX_73360</name>
</gene>
<dbReference type="SUPFAM" id="SSF47413">
    <property type="entry name" value="lambda repressor-like DNA-binding domains"/>
    <property type="match status" value="1"/>
</dbReference>
<evidence type="ECO:0000259" key="1">
    <source>
        <dbReference type="PROSITE" id="PS50943"/>
    </source>
</evidence>
<name>A0A8J3IBC2_9CHLR</name>
<evidence type="ECO:0000313" key="2">
    <source>
        <dbReference type="EMBL" id="GHO49173.1"/>
    </source>
</evidence>
<dbReference type="InterPro" id="IPR001387">
    <property type="entry name" value="Cro/C1-type_HTH"/>
</dbReference>
<dbReference type="EMBL" id="BNJF01000004">
    <property type="protein sequence ID" value="GHO49173.1"/>
    <property type="molecule type" value="Genomic_DNA"/>
</dbReference>